<protein>
    <recommendedName>
        <fullName evidence="5">Glycoside hydrolase family 5 domain-containing protein</fullName>
    </recommendedName>
</protein>
<sequence>MQKGAEAVHAANSDVLIILYGLSFDKDLSFLHKRPTNLTFSGKLVFEIHRYGFKDGGTWSADNANQACGEVLNEMMSKGAPVLEQGYPLFELEFSAKDLESSAHHSKDHDIRRLIHKVILHPMAGLCVQGTSLLQPLDLGPCSEAEAWSYAPANTFES</sequence>
<name>A0A2G2VMQ5_CAPBA</name>
<evidence type="ECO:0000313" key="6">
    <source>
        <dbReference type="EMBL" id="PHT34247.1"/>
    </source>
</evidence>
<dbReference type="InterPro" id="IPR001547">
    <property type="entry name" value="Glyco_hydro_5"/>
</dbReference>
<proteinExistence type="inferred from homology"/>
<comment type="caution">
    <text evidence="6">The sequence shown here is derived from an EMBL/GenBank/DDBJ whole genome shotgun (WGS) entry which is preliminary data.</text>
</comment>
<dbReference type="GO" id="GO:0000272">
    <property type="term" value="P:polysaccharide catabolic process"/>
    <property type="evidence" value="ECO:0007669"/>
    <property type="project" value="InterPro"/>
</dbReference>
<dbReference type="InterPro" id="IPR017853">
    <property type="entry name" value="GH"/>
</dbReference>
<evidence type="ECO:0000313" key="7">
    <source>
        <dbReference type="Proteomes" id="UP000224567"/>
    </source>
</evidence>
<gene>
    <name evidence="6" type="ORF">CQW23_26047</name>
</gene>
<dbReference type="SUPFAM" id="SSF51445">
    <property type="entry name" value="(Trans)glycosidases"/>
    <property type="match status" value="1"/>
</dbReference>
<reference evidence="6 7" key="1">
    <citation type="journal article" date="2017" name="Genome Biol.">
        <title>New reference genome sequences of hot pepper reveal the massive evolution of plant disease-resistance genes by retroduplication.</title>
        <authorList>
            <person name="Kim S."/>
            <person name="Park J."/>
            <person name="Yeom S.I."/>
            <person name="Kim Y.M."/>
            <person name="Seo E."/>
            <person name="Kim K.T."/>
            <person name="Kim M.S."/>
            <person name="Lee J.M."/>
            <person name="Cheong K."/>
            <person name="Shin H.S."/>
            <person name="Kim S.B."/>
            <person name="Han K."/>
            <person name="Lee J."/>
            <person name="Park M."/>
            <person name="Lee H.A."/>
            <person name="Lee H.Y."/>
            <person name="Lee Y."/>
            <person name="Oh S."/>
            <person name="Lee J.H."/>
            <person name="Choi E."/>
            <person name="Choi E."/>
            <person name="Lee S.E."/>
            <person name="Jeon J."/>
            <person name="Kim H."/>
            <person name="Choi G."/>
            <person name="Song H."/>
            <person name="Lee J."/>
            <person name="Lee S.C."/>
            <person name="Kwon J.K."/>
            <person name="Lee H.Y."/>
            <person name="Koo N."/>
            <person name="Hong Y."/>
            <person name="Kim R.W."/>
            <person name="Kang W.H."/>
            <person name="Huh J.H."/>
            <person name="Kang B.C."/>
            <person name="Yang T.J."/>
            <person name="Lee Y.H."/>
            <person name="Bennetzen J.L."/>
            <person name="Choi D."/>
        </authorList>
    </citation>
    <scope>NUCLEOTIDE SEQUENCE [LARGE SCALE GENOMIC DNA]</scope>
    <source>
        <strain evidence="7">cv. PBC81</strain>
    </source>
</reference>
<accession>A0A2G2VMQ5</accession>
<keyword evidence="3 4" id="KW-0326">Glycosidase</keyword>
<organism evidence="6 7">
    <name type="scientific">Capsicum baccatum</name>
    <name type="common">Peruvian pepper</name>
    <dbReference type="NCBI Taxonomy" id="33114"/>
    <lineage>
        <taxon>Eukaryota</taxon>
        <taxon>Viridiplantae</taxon>
        <taxon>Streptophyta</taxon>
        <taxon>Embryophyta</taxon>
        <taxon>Tracheophyta</taxon>
        <taxon>Spermatophyta</taxon>
        <taxon>Magnoliopsida</taxon>
        <taxon>eudicotyledons</taxon>
        <taxon>Gunneridae</taxon>
        <taxon>Pentapetalae</taxon>
        <taxon>asterids</taxon>
        <taxon>lamiids</taxon>
        <taxon>Solanales</taxon>
        <taxon>Solanaceae</taxon>
        <taxon>Solanoideae</taxon>
        <taxon>Capsiceae</taxon>
        <taxon>Capsicum</taxon>
    </lineage>
</organism>
<keyword evidence="2 4" id="KW-0378">Hydrolase</keyword>
<dbReference type="OrthoDB" id="442731at2759"/>
<evidence type="ECO:0000259" key="5">
    <source>
        <dbReference type="Pfam" id="PF00150"/>
    </source>
</evidence>
<dbReference type="GO" id="GO:0004553">
    <property type="term" value="F:hydrolase activity, hydrolyzing O-glycosyl compounds"/>
    <property type="evidence" value="ECO:0007669"/>
    <property type="project" value="InterPro"/>
</dbReference>
<dbReference type="STRING" id="33114.A0A2G2VMQ5"/>
<feature type="domain" description="Glycoside hydrolase family 5" evidence="5">
    <location>
        <begin position="2"/>
        <end position="101"/>
    </location>
</feature>
<evidence type="ECO:0000256" key="4">
    <source>
        <dbReference type="RuleBase" id="RU361153"/>
    </source>
</evidence>
<evidence type="ECO:0000256" key="1">
    <source>
        <dbReference type="ARBA" id="ARBA00005641"/>
    </source>
</evidence>
<dbReference type="PANTHER" id="PTHR31263:SF44">
    <property type="entry name" value="OS04G0481200 PROTEIN"/>
    <property type="match status" value="1"/>
</dbReference>
<dbReference type="PANTHER" id="PTHR31263">
    <property type="entry name" value="CELLULASE FAMILY PROTEIN (AFU_ORTHOLOGUE AFUA_5G14560)"/>
    <property type="match status" value="1"/>
</dbReference>
<evidence type="ECO:0000256" key="2">
    <source>
        <dbReference type="ARBA" id="ARBA00022801"/>
    </source>
</evidence>
<dbReference type="Gene3D" id="3.20.20.80">
    <property type="entry name" value="Glycosidases"/>
    <property type="match status" value="1"/>
</dbReference>
<dbReference type="Proteomes" id="UP000224567">
    <property type="component" value="Unassembled WGS sequence"/>
</dbReference>
<dbReference type="Pfam" id="PF00150">
    <property type="entry name" value="Cellulase"/>
    <property type="match status" value="1"/>
</dbReference>
<evidence type="ECO:0000256" key="3">
    <source>
        <dbReference type="ARBA" id="ARBA00023295"/>
    </source>
</evidence>
<reference evidence="7" key="2">
    <citation type="journal article" date="2017" name="J. Anim. Genet.">
        <title>Multiple reference genome sequences of hot pepper reveal the massive evolution of plant disease resistance genes by retroduplication.</title>
        <authorList>
            <person name="Kim S."/>
            <person name="Park J."/>
            <person name="Yeom S.-I."/>
            <person name="Kim Y.-M."/>
            <person name="Seo E."/>
            <person name="Kim K.-T."/>
            <person name="Kim M.-S."/>
            <person name="Lee J.M."/>
            <person name="Cheong K."/>
            <person name="Shin H.-S."/>
            <person name="Kim S.-B."/>
            <person name="Han K."/>
            <person name="Lee J."/>
            <person name="Park M."/>
            <person name="Lee H.-A."/>
            <person name="Lee H.-Y."/>
            <person name="Lee Y."/>
            <person name="Oh S."/>
            <person name="Lee J.H."/>
            <person name="Choi E."/>
            <person name="Choi E."/>
            <person name="Lee S.E."/>
            <person name="Jeon J."/>
            <person name="Kim H."/>
            <person name="Choi G."/>
            <person name="Song H."/>
            <person name="Lee J."/>
            <person name="Lee S.-C."/>
            <person name="Kwon J.-K."/>
            <person name="Lee H.-Y."/>
            <person name="Koo N."/>
            <person name="Hong Y."/>
            <person name="Kim R.W."/>
            <person name="Kang W.-H."/>
            <person name="Huh J.H."/>
            <person name="Kang B.-C."/>
            <person name="Yang T.-J."/>
            <person name="Lee Y.-H."/>
            <person name="Bennetzen J.L."/>
            <person name="Choi D."/>
        </authorList>
    </citation>
    <scope>NUCLEOTIDE SEQUENCE [LARGE SCALE GENOMIC DNA]</scope>
    <source>
        <strain evidence="7">cv. PBC81</strain>
    </source>
</reference>
<dbReference type="EMBL" id="MLFT02000011">
    <property type="protein sequence ID" value="PHT34247.1"/>
    <property type="molecule type" value="Genomic_DNA"/>
</dbReference>
<comment type="similarity">
    <text evidence="1 4">Belongs to the glycosyl hydrolase 5 (cellulase A) family.</text>
</comment>
<keyword evidence="7" id="KW-1185">Reference proteome</keyword>
<dbReference type="AlphaFoldDB" id="A0A2G2VMQ5"/>